<accession>A0AAU8CZY1</accession>
<dbReference type="AlphaFoldDB" id="A0AAU8CZY1"/>
<sequence>MISTEATDFPALFAGGELDHVNALCGRDLERPHNDLGGPVAPTQAVDHKIAEHCEQSYAAYSRHDPLCD</sequence>
<keyword evidence="1" id="KW-0614">Plasmid</keyword>
<proteinExistence type="predicted"/>
<dbReference type="EMBL" id="CP159256">
    <property type="protein sequence ID" value="XCG52543.1"/>
    <property type="molecule type" value="Genomic_DNA"/>
</dbReference>
<organism evidence="1">
    <name type="scientific">Mesorhizobium sp. WSM2240</name>
    <dbReference type="NCBI Taxonomy" id="3228851"/>
    <lineage>
        <taxon>Bacteria</taxon>
        <taxon>Pseudomonadati</taxon>
        <taxon>Pseudomonadota</taxon>
        <taxon>Alphaproteobacteria</taxon>
        <taxon>Hyphomicrobiales</taxon>
        <taxon>Phyllobacteriaceae</taxon>
        <taxon>Mesorhizobium</taxon>
    </lineage>
</organism>
<gene>
    <name evidence="1" type="ORF">ABVK50_30925</name>
</gene>
<geneLocation type="plasmid" evidence="1">
    <name>pMk2240A</name>
</geneLocation>
<dbReference type="RefSeq" id="WP_353646746.1">
    <property type="nucleotide sequence ID" value="NZ_CP159256.1"/>
</dbReference>
<evidence type="ECO:0000313" key="1">
    <source>
        <dbReference type="EMBL" id="XCG52543.1"/>
    </source>
</evidence>
<name>A0AAU8CZY1_9HYPH</name>
<reference evidence="1" key="1">
    <citation type="submission" date="2024-06" db="EMBL/GenBank/DDBJ databases">
        <title>Mesorhizobium karijinii sp. nov., a symbiont of the iconic Swainsona formosa from arid Australia.</title>
        <authorList>
            <person name="Hill Y.J."/>
            <person name="Watkin E.L.J."/>
            <person name="O'Hara G.W."/>
            <person name="Terpolilli J."/>
            <person name="Tye M.L."/>
            <person name="Kohlmeier M.G."/>
        </authorList>
    </citation>
    <scope>NUCLEOTIDE SEQUENCE</scope>
    <source>
        <strain evidence="1">WSM2240</strain>
        <plasmid evidence="1">pMk2240A</plasmid>
    </source>
</reference>
<protein>
    <submittedName>
        <fullName evidence="1">Uncharacterized protein</fullName>
    </submittedName>
</protein>